<dbReference type="SUPFAM" id="SSF52113">
    <property type="entry name" value="BRCT domain"/>
    <property type="match status" value="1"/>
</dbReference>
<accession>A0ABV4W4E3</accession>
<reference evidence="2 3" key="1">
    <citation type="submission" date="2024-09" db="EMBL/GenBank/DDBJ databases">
        <title>Draft genome sequences of 6 high pH adapted Marinobacter shengliensis sp. isolated from Mariana forearc serpentinite mud volcanoes.</title>
        <authorList>
            <person name="Elkassas S."/>
            <person name="Serres M."/>
            <person name="Michael N."/>
            <person name="Amina P."/>
            <person name="Teodora Z."/>
            <person name="Julie H."/>
        </authorList>
    </citation>
    <scope>NUCLEOTIDE SEQUENCE [LARGE SCALE GENOMIC DNA]</scope>
    <source>
        <strain evidence="2 3">EB4</strain>
    </source>
</reference>
<protein>
    <submittedName>
        <fullName evidence="2">BRCT domain-containing protein</fullName>
    </submittedName>
</protein>
<evidence type="ECO:0000313" key="2">
    <source>
        <dbReference type="EMBL" id="MFB2715034.1"/>
    </source>
</evidence>
<dbReference type="InterPro" id="IPR036420">
    <property type="entry name" value="BRCT_dom_sf"/>
</dbReference>
<keyword evidence="3" id="KW-1185">Reference proteome</keyword>
<gene>
    <name evidence="2" type="ORF">ACE05E_06000</name>
</gene>
<dbReference type="Pfam" id="PF00533">
    <property type="entry name" value="BRCT"/>
    <property type="match status" value="1"/>
</dbReference>
<proteinExistence type="predicted"/>
<evidence type="ECO:0000313" key="3">
    <source>
        <dbReference type="Proteomes" id="UP001576762"/>
    </source>
</evidence>
<dbReference type="RefSeq" id="WP_374813375.1">
    <property type="nucleotide sequence ID" value="NZ_JBHFLD010000006.1"/>
</dbReference>
<comment type="caution">
    <text evidence="2">The sequence shown here is derived from an EMBL/GenBank/DDBJ whole genome shotgun (WGS) entry which is preliminary data.</text>
</comment>
<sequence>MDRDGQALNRRFNSQRLNERKVDQLIGLCEGILADGSVVQQEAEFLRNWVANNPELISHWPANILFARLHEFLEDGVLDSDEEQELLALLMDITGLHTNEGKTSSSLPLCDPAPEVEFEGKKFVLTGRFASGARKECEALISALGGTTGSSVSGAVDYLVIGTMVSDQWIHESFGRKIERAVELREEGKGVSIISEEHWAAKVADITSS</sequence>
<dbReference type="Proteomes" id="UP001576762">
    <property type="component" value="Unassembled WGS sequence"/>
</dbReference>
<evidence type="ECO:0000259" key="1">
    <source>
        <dbReference type="PROSITE" id="PS50172"/>
    </source>
</evidence>
<organism evidence="2 3">
    <name type="scientific">Marinobacter shengliensis</name>
    <dbReference type="NCBI Taxonomy" id="1389223"/>
    <lineage>
        <taxon>Bacteria</taxon>
        <taxon>Pseudomonadati</taxon>
        <taxon>Pseudomonadota</taxon>
        <taxon>Gammaproteobacteria</taxon>
        <taxon>Pseudomonadales</taxon>
        <taxon>Marinobacteraceae</taxon>
        <taxon>Marinobacter</taxon>
    </lineage>
</organism>
<dbReference type="EMBL" id="JBHFLD010000006">
    <property type="protein sequence ID" value="MFB2715034.1"/>
    <property type="molecule type" value="Genomic_DNA"/>
</dbReference>
<dbReference type="Gene3D" id="3.40.50.10190">
    <property type="entry name" value="BRCT domain"/>
    <property type="match status" value="1"/>
</dbReference>
<name>A0ABV4W4E3_9GAMM</name>
<dbReference type="PROSITE" id="PS50172">
    <property type="entry name" value="BRCT"/>
    <property type="match status" value="1"/>
</dbReference>
<feature type="domain" description="BRCT" evidence="1">
    <location>
        <begin position="113"/>
        <end position="174"/>
    </location>
</feature>
<dbReference type="CDD" id="cd17748">
    <property type="entry name" value="BRCT_DNA_ligase_like"/>
    <property type="match status" value="1"/>
</dbReference>
<dbReference type="InterPro" id="IPR001357">
    <property type="entry name" value="BRCT_dom"/>
</dbReference>